<feature type="domain" description="Histidine kinase" evidence="15">
    <location>
        <begin position="242"/>
        <end position="449"/>
    </location>
</feature>
<evidence type="ECO:0000256" key="5">
    <source>
        <dbReference type="ARBA" id="ARBA00022553"/>
    </source>
</evidence>
<dbReference type="InterPro" id="IPR004358">
    <property type="entry name" value="Sig_transdc_His_kin-like_C"/>
</dbReference>
<dbReference type="PROSITE" id="PS50885">
    <property type="entry name" value="HAMP"/>
    <property type="match status" value="1"/>
</dbReference>
<dbReference type="Pfam" id="PF16527">
    <property type="entry name" value="CpxA_peri"/>
    <property type="match status" value="1"/>
</dbReference>
<dbReference type="Gene3D" id="6.10.340.10">
    <property type="match status" value="1"/>
</dbReference>
<evidence type="ECO:0000256" key="4">
    <source>
        <dbReference type="ARBA" id="ARBA00022475"/>
    </source>
</evidence>
<dbReference type="Gene3D" id="1.10.287.130">
    <property type="match status" value="1"/>
</dbReference>
<dbReference type="SMART" id="SM00387">
    <property type="entry name" value="HATPase_c"/>
    <property type="match status" value="1"/>
</dbReference>
<dbReference type="GO" id="GO:0005886">
    <property type="term" value="C:plasma membrane"/>
    <property type="evidence" value="ECO:0007669"/>
    <property type="project" value="UniProtKB-SubCell"/>
</dbReference>
<evidence type="ECO:0000256" key="13">
    <source>
        <dbReference type="ARBA" id="ARBA00023136"/>
    </source>
</evidence>
<keyword evidence="8" id="KW-0547">Nucleotide-binding</keyword>
<evidence type="ECO:0000259" key="15">
    <source>
        <dbReference type="PROSITE" id="PS50109"/>
    </source>
</evidence>
<dbReference type="EMBL" id="LS483250">
    <property type="protein sequence ID" value="SQD79641.1"/>
    <property type="molecule type" value="Genomic_DNA"/>
</dbReference>
<dbReference type="EC" id="2.7.13.3" evidence="3"/>
<comment type="subcellular location">
    <subcellularLocation>
        <location evidence="2">Cell membrane</location>
        <topology evidence="2">Multi-pass membrane protein</topology>
    </subcellularLocation>
</comment>
<dbReference type="GO" id="GO:0000155">
    <property type="term" value="F:phosphorelay sensor kinase activity"/>
    <property type="evidence" value="ECO:0007669"/>
    <property type="project" value="InterPro"/>
</dbReference>
<dbReference type="GO" id="GO:0005524">
    <property type="term" value="F:ATP binding"/>
    <property type="evidence" value="ECO:0007669"/>
    <property type="project" value="UniProtKB-KW"/>
</dbReference>
<evidence type="ECO:0000256" key="1">
    <source>
        <dbReference type="ARBA" id="ARBA00000085"/>
    </source>
</evidence>
<dbReference type="InterPro" id="IPR036890">
    <property type="entry name" value="HATPase_C_sf"/>
</dbReference>
<evidence type="ECO:0000313" key="17">
    <source>
        <dbReference type="EMBL" id="SQD79641.1"/>
    </source>
</evidence>
<dbReference type="InterPro" id="IPR038515">
    <property type="entry name" value="CpxA_peri_sf"/>
</dbReference>
<dbReference type="SMART" id="SM00388">
    <property type="entry name" value="HisKA"/>
    <property type="match status" value="1"/>
</dbReference>
<dbReference type="PRINTS" id="PR00344">
    <property type="entry name" value="BCTRLSENSOR"/>
</dbReference>
<evidence type="ECO:0000256" key="10">
    <source>
        <dbReference type="ARBA" id="ARBA00022840"/>
    </source>
</evidence>
<evidence type="ECO:0000259" key="16">
    <source>
        <dbReference type="PROSITE" id="PS50885"/>
    </source>
</evidence>
<evidence type="ECO:0000256" key="2">
    <source>
        <dbReference type="ARBA" id="ARBA00004651"/>
    </source>
</evidence>
<keyword evidence="10" id="KW-0067">ATP-binding</keyword>
<dbReference type="CDD" id="cd00082">
    <property type="entry name" value="HisKA"/>
    <property type="match status" value="1"/>
</dbReference>
<protein>
    <recommendedName>
        <fullName evidence="3">histidine kinase</fullName>
        <ecNumber evidence="3">2.7.13.3</ecNumber>
    </recommendedName>
</protein>
<dbReference type="Gene3D" id="3.30.565.10">
    <property type="entry name" value="Histidine kinase-like ATPase, C-terminal domain"/>
    <property type="match status" value="1"/>
</dbReference>
<dbReference type="SUPFAM" id="SSF47384">
    <property type="entry name" value="Homodimeric domain of signal transducing histidine kinase"/>
    <property type="match status" value="1"/>
</dbReference>
<dbReference type="Gene3D" id="3.30.450.210">
    <property type="entry name" value="Two-component sensor protein CpxA, periplasmic domain"/>
    <property type="match status" value="1"/>
</dbReference>
<keyword evidence="6" id="KW-0808">Transferase</keyword>
<dbReference type="AlphaFoldDB" id="A0A330LUH2"/>
<dbReference type="SUPFAM" id="SSF55874">
    <property type="entry name" value="ATPase domain of HSP90 chaperone/DNA topoisomerase II/histidine kinase"/>
    <property type="match status" value="1"/>
</dbReference>
<keyword evidence="7 14" id="KW-0812">Transmembrane</keyword>
<dbReference type="PROSITE" id="PS50109">
    <property type="entry name" value="HIS_KIN"/>
    <property type="match status" value="1"/>
</dbReference>
<gene>
    <name evidence="17" type="ORF">MORIYA_3185</name>
</gene>
<dbReference type="InterPro" id="IPR050398">
    <property type="entry name" value="HssS/ArlS-like"/>
</dbReference>
<dbReference type="InterPro" id="IPR003594">
    <property type="entry name" value="HATPase_dom"/>
</dbReference>
<dbReference type="CDD" id="cd16949">
    <property type="entry name" value="HATPase_CpxA-like"/>
    <property type="match status" value="1"/>
</dbReference>
<keyword evidence="18" id="KW-1185">Reference proteome</keyword>
<evidence type="ECO:0000256" key="8">
    <source>
        <dbReference type="ARBA" id="ARBA00022741"/>
    </source>
</evidence>
<evidence type="ECO:0000256" key="7">
    <source>
        <dbReference type="ARBA" id="ARBA00022692"/>
    </source>
</evidence>
<evidence type="ECO:0000256" key="6">
    <source>
        <dbReference type="ARBA" id="ARBA00022679"/>
    </source>
</evidence>
<comment type="catalytic activity">
    <reaction evidence="1">
        <text>ATP + protein L-histidine = ADP + protein N-phospho-L-histidine.</text>
        <dbReference type="EC" id="2.7.13.3"/>
    </reaction>
</comment>
<dbReference type="FunFam" id="3.30.565.10:FF:000011">
    <property type="entry name" value="Sensor histidine kinase CpxA"/>
    <property type="match status" value="1"/>
</dbReference>
<evidence type="ECO:0000256" key="9">
    <source>
        <dbReference type="ARBA" id="ARBA00022777"/>
    </source>
</evidence>
<dbReference type="CDD" id="cd06225">
    <property type="entry name" value="HAMP"/>
    <property type="match status" value="1"/>
</dbReference>
<sequence>MLRRKLNQLFVKIFVWFWCMLLLVVAVVIALPTLDSRVMRQLDPRSVSILNSIAHNIARSAERYPNIPLQVLITPKEAQTKNFYLVRMNGDIISSSKASKAIRRFILQSEESPQPKVKQYKNWLMTGPIPIKLRGEPFQLYAAQQLPAEHNIWLINVLDRPFLLLFITMFVSMPLCASLAWHISKPLQKLQRTAAEITDGNLDAVVPATQRQDEIGELARSLRTMMFSIREHISLQHRLLSDISHELRSPLTRLKMSVALSKRHYGETKEILRIDTESQRLEEMISALLNLSKTQLNATNKESFNLDSLLQPICDDAIFEAEQLDKSFSHQSIPDLNIKGFPALFGSAIENVIRNALRYANQQVHLAIRSDTDKITFVITDDGPGVPEDEIEQIFKPFYRVSQARDRESGGAGLGLAITENAIRQHHGKIVASNRETHGLQITISIPIS</sequence>
<dbReference type="InterPro" id="IPR003661">
    <property type="entry name" value="HisK_dim/P_dom"/>
</dbReference>
<dbReference type="Pfam" id="PF02518">
    <property type="entry name" value="HATPase_c"/>
    <property type="match status" value="1"/>
</dbReference>
<dbReference type="InterPro" id="IPR032404">
    <property type="entry name" value="CpxA_peri"/>
</dbReference>
<organism evidence="17 18">
    <name type="scientific">Moritella yayanosii</name>
    <dbReference type="NCBI Taxonomy" id="69539"/>
    <lineage>
        <taxon>Bacteria</taxon>
        <taxon>Pseudomonadati</taxon>
        <taxon>Pseudomonadota</taxon>
        <taxon>Gammaproteobacteria</taxon>
        <taxon>Alteromonadales</taxon>
        <taxon>Moritellaceae</taxon>
        <taxon>Moritella</taxon>
    </lineage>
</organism>
<name>A0A330LUH2_9GAMM</name>
<feature type="transmembrane region" description="Helical" evidence="14">
    <location>
        <begin position="9"/>
        <end position="31"/>
    </location>
</feature>
<dbReference type="Proteomes" id="UP000250163">
    <property type="component" value="Chromosome MORIYA"/>
</dbReference>
<dbReference type="SMART" id="SM00304">
    <property type="entry name" value="HAMP"/>
    <property type="match status" value="1"/>
</dbReference>
<evidence type="ECO:0000256" key="14">
    <source>
        <dbReference type="SAM" id="Phobius"/>
    </source>
</evidence>
<dbReference type="Pfam" id="PF00512">
    <property type="entry name" value="HisKA"/>
    <property type="match status" value="1"/>
</dbReference>
<accession>A0A330LUH2</accession>
<keyword evidence="5" id="KW-0597">Phosphoprotein</keyword>
<keyword evidence="4" id="KW-1003">Cell membrane</keyword>
<keyword evidence="9 17" id="KW-0418">Kinase</keyword>
<dbReference type="PANTHER" id="PTHR45528">
    <property type="entry name" value="SENSOR HISTIDINE KINASE CPXA"/>
    <property type="match status" value="1"/>
</dbReference>
<evidence type="ECO:0000256" key="11">
    <source>
        <dbReference type="ARBA" id="ARBA00022989"/>
    </source>
</evidence>
<dbReference type="KEGG" id="mya:MORIYA_3185"/>
<evidence type="ECO:0000256" key="12">
    <source>
        <dbReference type="ARBA" id="ARBA00023012"/>
    </source>
</evidence>
<dbReference type="Pfam" id="PF00672">
    <property type="entry name" value="HAMP"/>
    <property type="match status" value="1"/>
</dbReference>
<dbReference type="InterPro" id="IPR036097">
    <property type="entry name" value="HisK_dim/P_sf"/>
</dbReference>
<dbReference type="InterPro" id="IPR005467">
    <property type="entry name" value="His_kinase_dom"/>
</dbReference>
<reference evidence="18" key="1">
    <citation type="submission" date="2018-05" db="EMBL/GenBank/DDBJ databases">
        <authorList>
            <person name="Cea G.-C."/>
            <person name="William W."/>
        </authorList>
    </citation>
    <scope>NUCLEOTIDE SEQUENCE [LARGE SCALE GENOMIC DNA]</scope>
    <source>
        <strain evidence="18">DB21MT 5</strain>
    </source>
</reference>
<evidence type="ECO:0000256" key="3">
    <source>
        <dbReference type="ARBA" id="ARBA00012438"/>
    </source>
</evidence>
<keyword evidence="13 14" id="KW-0472">Membrane</keyword>
<keyword evidence="11 14" id="KW-1133">Transmembrane helix</keyword>
<dbReference type="SUPFAM" id="SSF158472">
    <property type="entry name" value="HAMP domain-like"/>
    <property type="match status" value="1"/>
</dbReference>
<dbReference type="OrthoDB" id="9804645at2"/>
<dbReference type="PANTHER" id="PTHR45528:SF1">
    <property type="entry name" value="SENSOR HISTIDINE KINASE CPXA"/>
    <property type="match status" value="1"/>
</dbReference>
<feature type="domain" description="HAMP" evidence="16">
    <location>
        <begin position="181"/>
        <end position="234"/>
    </location>
</feature>
<keyword evidence="12" id="KW-0902">Two-component regulatory system</keyword>
<dbReference type="InterPro" id="IPR058126">
    <property type="entry name" value="CpxA-like_HATPase"/>
</dbReference>
<evidence type="ECO:0000313" key="18">
    <source>
        <dbReference type="Proteomes" id="UP000250163"/>
    </source>
</evidence>
<dbReference type="InterPro" id="IPR003660">
    <property type="entry name" value="HAMP_dom"/>
</dbReference>
<proteinExistence type="predicted"/>